<dbReference type="PANTHER" id="PTHR40446">
    <property type="entry name" value="N-ACETYLGLUCOSAMINE-1-PHOSPHODIESTER ALPHA-N-ACETYLGLUCOSAMINIDASE"/>
    <property type="match status" value="1"/>
</dbReference>
<dbReference type="Proteomes" id="UP000642748">
    <property type="component" value="Unassembled WGS sequence"/>
</dbReference>
<evidence type="ECO:0000313" key="5">
    <source>
        <dbReference type="Proteomes" id="UP000642748"/>
    </source>
</evidence>
<evidence type="ECO:0000256" key="1">
    <source>
        <dbReference type="SAM" id="SignalP"/>
    </source>
</evidence>
<comment type="caution">
    <text evidence="4">The sequence shown here is derived from an EMBL/GenBank/DDBJ whole genome shotgun (WGS) entry which is preliminary data.</text>
</comment>
<dbReference type="Pfam" id="PF09992">
    <property type="entry name" value="NAGPA"/>
    <property type="match status" value="1"/>
</dbReference>
<dbReference type="InterPro" id="IPR002477">
    <property type="entry name" value="Peptidoglycan-bd-like"/>
</dbReference>
<feature type="domain" description="Peptidoglycan binding-like" evidence="2">
    <location>
        <begin position="101"/>
        <end position="155"/>
    </location>
</feature>
<reference evidence="4" key="1">
    <citation type="submission" date="2021-01" db="EMBL/GenBank/DDBJ databases">
        <title>Whole genome shotgun sequence of Rugosimonospora africana NBRC 104875.</title>
        <authorList>
            <person name="Komaki H."/>
            <person name="Tamura T."/>
        </authorList>
    </citation>
    <scope>NUCLEOTIDE SEQUENCE</scope>
    <source>
        <strain evidence="4">NBRC 104875</strain>
    </source>
</reference>
<evidence type="ECO:0000259" key="2">
    <source>
        <dbReference type="Pfam" id="PF01471"/>
    </source>
</evidence>
<feature type="domain" description="Peptidoglycan binding-like" evidence="2">
    <location>
        <begin position="39"/>
        <end position="91"/>
    </location>
</feature>
<keyword evidence="5" id="KW-1185">Reference proteome</keyword>
<feature type="signal peptide" evidence="1">
    <location>
        <begin position="1"/>
        <end position="21"/>
    </location>
</feature>
<sequence length="525" mass="53315">MAVVVATVALIFGTATSPALAADAPPAWPTVSNGQQNVSVTTAQYLLRYKGSTISADGVFGSQTLAAVKSFQTANGLPVDGVIGQDTWTKLVVPLSTGANNDAVRALQVQLNRYGYGLQVDGDFGSLTGAAVTKFKALFSLGTGTAVDATTWQWLVGSTPPGEQVATGVTFKSMQMSTTHGSAQVYVLTVDLTKAHVGLIWPGKVAQRATISTQANRVGAVAGVNGDFFDIDTGGTGASTGPAILDGHDLKAAVPGAQRFGPTRPPGTDNDYVFGITSDGKPTITTLDLDGTATTPGGSFDLQGLNQYAIPVNGVGVFNADWGATSRKRATCGTDTNRAGACSTQTREVEIADGKVTRVATAPGSGQIADGHTVLLARDSGVSNLSGLAVGDSVTVNYHLESGNGSALQTAVGGLILIMNGQRLSLNDDTSTLAPRTAVGTSTDGLKLYMVAVDGRTSSSVGATVKTMADIMTTLGATQNAINFDGGGSTTLVARKAGSTSVTVRNTPSDGAQRAVANGLGVFTS</sequence>
<protein>
    <submittedName>
        <fullName evidence="4">Uncharacterized protein</fullName>
    </submittedName>
</protein>
<gene>
    <name evidence="4" type="ORF">Raf01_34480</name>
</gene>
<dbReference type="SUPFAM" id="SSF47090">
    <property type="entry name" value="PGBD-like"/>
    <property type="match status" value="2"/>
</dbReference>
<proteinExistence type="predicted"/>
<organism evidence="4 5">
    <name type="scientific">Rugosimonospora africana</name>
    <dbReference type="NCBI Taxonomy" id="556532"/>
    <lineage>
        <taxon>Bacteria</taxon>
        <taxon>Bacillati</taxon>
        <taxon>Actinomycetota</taxon>
        <taxon>Actinomycetes</taxon>
        <taxon>Micromonosporales</taxon>
        <taxon>Micromonosporaceae</taxon>
        <taxon>Rugosimonospora</taxon>
    </lineage>
</organism>
<keyword evidence="1" id="KW-0732">Signal</keyword>
<dbReference type="InterPro" id="IPR036366">
    <property type="entry name" value="PGBDSf"/>
</dbReference>
<dbReference type="PANTHER" id="PTHR40446:SF2">
    <property type="entry name" value="N-ACETYLGLUCOSAMINE-1-PHOSPHODIESTER ALPHA-N-ACETYLGLUCOSAMINIDASE"/>
    <property type="match status" value="1"/>
</dbReference>
<evidence type="ECO:0000259" key="3">
    <source>
        <dbReference type="Pfam" id="PF09992"/>
    </source>
</evidence>
<dbReference type="Pfam" id="PF01471">
    <property type="entry name" value="PG_binding_1"/>
    <property type="match status" value="2"/>
</dbReference>
<feature type="domain" description="Phosphodiester glycosidase" evidence="3">
    <location>
        <begin position="348"/>
        <end position="523"/>
    </location>
</feature>
<dbReference type="AlphaFoldDB" id="A0A8J3QUW8"/>
<accession>A0A8J3QUW8</accession>
<feature type="chain" id="PRO_5035306157" evidence="1">
    <location>
        <begin position="22"/>
        <end position="525"/>
    </location>
</feature>
<dbReference type="EMBL" id="BONZ01000032">
    <property type="protein sequence ID" value="GIH15276.1"/>
    <property type="molecule type" value="Genomic_DNA"/>
</dbReference>
<dbReference type="InterPro" id="IPR036365">
    <property type="entry name" value="PGBD-like_sf"/>
</dbReference>
<evidence type="ECO:0000313" key="4">
    <source>
        <dbReference type="EMBL" id="GIH15276.1"/>
    </source>
</evidence>
<dbReference type="InterPro" id="IPR018711">
    <property type="entry name" value="NAGPA"/>
</dbReference>
<dbReference type="Gene3D" id="1.10.101.10">
    <property type="entry name" value="PGBD-like superfamily/PGBD"/>
    <property type="match status" value="2"/>
</dbReference>
<name>A0A8J3QUW8_9ACTN</name>